<dbReference type="Gene3D" id="3.30.70.1020">
    <property type="entry name" value="Trehalose-6-phosphate phosphatase related protein, domain 2"/>
    <property type="match status" value="1"/>
</dbReference>
<dbReference type="Pfam" id="PF00982">
    <property type="entry name" value="Glyco_transf_20"/>
    <property type="match status" value="1"/>
</dbReference>
<dbReference type="FunFam" id="3.40.50.2000:FF:000010">
    <property type="entry name" value="Alpha,alpha-trehalose-phosphate synthase"/>
    <property type="match status" value="1"/>
</dbReference>
<keyword evidence="3" id="KW-0328">Glycosyltransferase</keyword>
<dbReference type="CDD" id="cd03788">
    <property type="entry name" value="GT20_TPS"/>
    <property type="match status" value="1"/>
</dbReference>
<evidence type="ECO:0000313" key="11">
    <source>
        <dbReference type="EMBL" id="KAB2929419.1"/>
    </source>
</evidence>
<comment type="similarity">
    <text evidence="2">Belongs to the glycosyltransferase 20 family.</text>
</comment>
<evidence type="ECO:0000256" key="5">
    <source>
        <dbReference type="ARBA" id="ARBA00052754"/>
    </source>
</evidence>
<evidence type="ECO:0000256" key="10">
    <source>
        <dbReference type="ARBA" id="ARBA00080497"/>
    </source>
</evidence>
<accession>A0A833GXZ9</accession>
<dbReference type="SUPFAM" id="SSF56784">
    <property type="entry name" value="HAD-like"/>
    <property type="match status" value="1"/>
</dbReference>
<evidence type="ECO:0000256" key="1">
    <source>
        <dbReference type="ARBA" id="ARBA00006330"/>
    </source>
</evidence>
<dbReference type="GO" id="GO:0004805">
    <property type="term" value="F:trehalose-phosphatase activity"/>
    <property type="evidence" value="ECO:0007669"/>
    <property type="project" value="TreeGrafter"/>
</dbReference>
<evidence type="ECO:0000256" key="9">
    <source>
        <dbReference type="ARBA" id="ARBA00069974"/>
    </source>
</evidence>
<keyword evidence="4" id="KW-0808">Transferase</keyword>
<dbReference type="AlphaFoldDB" id="A0A833GXZ9"/>
<comment type="function">
    <text evidence="6">Involved in salt tolerance by producing GG-phosphate from ADP-glucose and glycerol-3-phosphate (G3P), an intermediate in the synthesis of the osmolyte glucosylglycerol (GG).</text>
</comment>
<dbReference type="GO" id="GO:0003825">
    <property type="term" value="F:alpha,alpha-trehalose-phosphate synthase (UDP-forming) activity"/>
    <property type="evidence" value="ECO:0007669"/>
    <property type="project" value="TreeGrafter"/>
</dbReference>
<dbReference type="EMBL" id="WBUI01000031">
    <property type="protein sequence ID" value="KAB2929419.1"/>
    <property type="molecule type" value="Genomic_DNA"/>
</dbReference>
<evidence type="ECO:0000256" key="7">
    <source>
        <dbReference type="ARBA" id="ARBA00060702"/>
    </source>
</evidence>
<dbReference type="Gene3D" id="3.40.50.2000">
    <property type="entry name" value="Glycogen Phosphorylase B"/>
    <property type="match status" value="2"/>
</dbReference>
<evidence type="ECO:0000313" key="12">
    <source>
        <dbReference type="Proteomes" id="UP000460298"/>
    </source>
</evidence>
<proteinExistence type="inferred from homology"/>
<sequence>MKRWLMISNRLPVSKDASTGEIKLSSGGLVSALGGIRNGIPKLWIGLEPREAGDPSPALTGKEGEIEYRGVPVDAGLYDRYYNGISNDVIWPLFHYEGGLVHFNGEDWDAYVRMNELLADAIATEARDDESVWIHDFHLFLLPAMLRKRKPSLHIGFFLHIPFPSSEIFRQLPVREEILQGIMGADLIGFHDYSYLRHFCNALHAVLGVGSDMLSAEYEGRRITLGAFPVSIDTKSFHNRSREPTVEKILRRYRQSFRGLKLILGIDRLDYIKGLRLKLQSFRELLARNPELVGEVQLLQIAVPTRQDVPVYIQLKEEVERLVGEINGRFGRADYAPVLYIYNSIPFEELLALYRLADCLLVSSRRDGMNLVALEFIAAQSPTKPGVVVLSEFTGASATLSHALTVNPWDVEKTSDVLKKALTLTDAERREMHQPMLKYLMQYDATDWAASFMKSLEKTRTLPIPERLIRLRPSQDDESIRAVVKPVKLLVCDYDGTLVPIQPRPEDAYLRDDERRFLQKILDSGYEILVISGRSANFLEEQFGNLPVTLAAEHGATMRPKHSTKWKQLVTTQIQRWYPVAETLMKDYSRRVPGSVVEKKKYAIVWHYRQSPASFASYMALKLGEELAYGLANQPVEILPGNKIVEARAVEANKGTFLRRFLKENPQFREQLLVAGDDRTDEDLFRAVDQEQAVTIKVGPGASSARYRVDSPADLRAILTELLLQEQVG</sequence>
<dbReference type="NCBIfam" id="TIGR00685">
    <property type="entry name" value="T6PP"/>
    <property type="match status" value="1"/>
</dbReference>
<dbReference type="CDD" id="cd01627">
    <property type="entry name" value="HAD_TPP"/>
    <property type="match status" value="1"/>
</dbReference>
<dbReference type="InterPro" id="IPR023214">
    <property type="entry name" value="HAD_sf"/>
</dbReference>
<evidence type="ECO:0000256" key="6">
    <source>
        <dbReference type="ARBA" id="ARBA00055920"/>
    </source>
</evidence>
<comment type="catalytic activity">
    <reaction evidence="5">
        <text>ADP-alpha-D-glucose + sn-glycerol 3-phosphate = 2-O-(alpha-D-glucopyranosyl)-sn-glycerol 3-phosphate + ADP + H(+)</text>
        <dbReference type="Rhea" id="RHEA:12881"/>
        <dbReference type="ChEBI" id="CHEBI:15378"/>
        <dbReference type="ChEBI" id="CHEBI:57498"/>
        <dbReference type="ChEBI" id="CHEBI:57597"/>
        <dbReference type="ChEBI" id="CHEBI:87089"/>
        <dbReference type="ChEBI" id="CHEBI:456216"/>
        <dbReference type="EC" id="2.4.1.213"/>
    </reaction>
</comment>
<dbReference type="NCBIfam" id="NF011071">
    <property type="entry name" value="PRK14501.1"/>
    <property type="match status" value="1"/>
</dbReference>
<dbReference type="GO" id="GO:0005829">
    <property type="term" value="C:cytosol"/>
    <property type="evidence" value="ECO:0007669"/>
    <property type="project" value="TreeGrafter"/>
</dbReference>
<dbReference type="GO" id="GO:0033828">
    <property type="term" value="F:glucosylglycerol-phosphate synthase activity"/>
    <property type="evidence" value="ECO:0007669"/>
    <property type="project" value="UniProtKB-EC"/>
</dbReference>
<dbReference type="Gene3D" id="3.40.50.1000">
    <property type="entry name" value="HAD superfamily/HAD-like"/>
    <property type="match status" value="1"/>
</dbReference>
<dbReference type="Proteomes" id="UP000460298">
    <property type="component" value="Unassembled WGS sequence"/>
</dbReference>
<evidence type="ECO:0000256" key="2">
    <source>
        <dbReference type="ARBA" id="ARBA00008799"/>
    </source>
</evidence>
<dbReference type="InterPro" id="IPR001830">
    <property type="entry name" value="Glyco_trans_20"/>
</dbReference>
<dbReference type="GO" id="GO:0005992">
    <property type="term" value="P:trehalose biosynthetic process"/>
    <property type="evidence" value="ECO:0007669"/>
    <property type="project" value="InterPro"/>
</dbReference>
<evidence type="ECO:0000256" key="8">
    <source>
        <dbReference type="ARBA" id="ARBA00066821"/>
    </source>
</evidence>
<dbReference type="InterPro" id="IPR006379">
    <property type="entry name" value="HAD-SF_hydro_IIB"/>
</dbReference>
<name>A0A833GXZ9_9LEPT</name>
<protein>
    <recommendedName>
        <fullName evidence="9">Glucosylglycerol-phosphate synthase</fullName>
        <ecNumber evidence="8">2.4.1.213</ecNumber>
    </recommendedName>
    <alternativeName>
        <fullName evidence="10">Glucosyl-glycerol-phosphate synthase</fullName>
    </alternativeName>
</protein>
<comment type="similarity">
    <text evidence="1">In the C-terminal section; belongs to the trehalose phosphatase family.</text>
</comment>
<comment type="caution">
    <text evidence="11">The sequence shown here is derived from an EMBL/GenBank/DDBJ whole genome shotgun (WGS) entry which is preliminary data.</text>
</comment>
<dbReference type="SUPFAM" id="SSF53756">
    <property type="entry name" value="UDP-Glycosyltransferase/glycogen phosphorylase"/>
    <property type="match status" value="1"/>
</dbReference>
<dbReference type="PANTHER" id="PTHR10788:SF106">
    <property type="entry name" value="BCDNA.GH08860"/>
    <property type="match status" value="1"/>
</dbReference>
<dbReference type="InterPro" id="IPR036412">
    <property type="entry name" value="HAD-like_sf"/>
</dbReference>
<dbReference type="PANTHER" id="PTHR10788">
    <property type="entry name" value="TREHALOSE-6-PHOSPHATE SYNTHASE"/>
    <property type="match status" value="1"/>
</dbReference>
<dbReference type="InterPro" id="IPR003337">
    <property type="entry name" value="Trehalose_PPase"/>
</dbReference>
<reference evidence="11 12" key="1">
    <citation type="submission" date="2019-10" db="EMBL/GenBank/DDBJ databases">
        <title>Extracellular Electron Transfer in a Candidatus Methanoperedens spp. Enrichment Culture.</title>
        <authorList>
            <person name="Berger S."/>
            <person name="Rangel Shaw D."/>
            <person name="Berben T."/>
            <person name="In 'T Zandt M."/>
            <person name="Frank J."/>
            <person name="Reimann J."/>
            <person name="Jetten M.S.M."/>
            <person name="Welte C.U."/>
        </authorList>
    </citation>
    <scope>NUCLEOTIDE SEQUENCE [LARGE SCALE GENOMIC DNA]</scope>
    <source>
        <strain evidence="11">SB12</strain>
    </source>
</reference>
<evidence type="ECO:0000256" key="4">
    <source>
        <dbReference type="ARBA" id="ARBA00022679"/>
    </source>
</evidence>
<organism evidence="11 12">
    <name type="scientific">Leptonema illini</name>
    <dbReference type="NCBI Taxonomy" id="183"/>
    <lineage>
        <taxon>Bacteria</taxon>
        <taxon>Pseudomonadati</taxon>
        <taxon>Spirochaetota</taxon>
        <taxon>Spirochaetia</taxon>
        <taxon>Leptospirales</taxon>
        <taxon>Leptospiraceae</taxon>
        <taxon>Leptonema</taxon>
    </lineage>
</organism>
<dbReference type="EC" id="2.4.1.213" evidence="8"/>
<comment type="pathway">
    <text evidence="7">Glycan metabolism; glucosylglycerol biosynthesis.</text>
</comment>
<gene>
    <name evidence="11" type="ORF">F9K24_19780</name>
</gene>
<dbReference type="Pfam" id="PF02358">
    <property type="entry name" value="Trehalose_PPase"/>
    <property type="match status" value="1"/>
</dbReference>
<evidence type="ECO:0000256" key="3">
    <source>
        <dbReference type="ARBA" id="ARBA00022676"/>
    </source>
</evidence>
<dbReference type="NCBIfam" id="TIGR01484">
    <property type="entry name" value="HAD-SF-IIB"/>
    <property type="match status" value="1"/>
</dbReference>